<evidence type="ECO:0000256" key="1">
    <source>
        <dbReference type="ARBA" id="ARBA00009667"/>
    </source>
</evidence>
<keyword evidence="2" id="KW-0028">Amino-acid biosynthesis</keyword>
<dbReference type="PANTHER" id="PTHR43090:SF2">
    <property type="entry name" value="1-(5-PHOSPHORIBOSYL)-5-[(5-PHOSPHORIBOSYLAMINO)METHYLIDENEAMINO] IMIDAZOLE-4-CARBOXAMIDE ISOMERASE"/>
    <property type="match status" value="1"/>
</dbReference>
<comment type="caution">
    <text evidence="3">The sequence shown here is derived from an EMBL/GenBank/DDBJ whole genome shotgun (WGS) entry which is preliminary data.</text>
</comment>
<gene>
    <name evidence="3" type="ORF">DRJ31_02505</name>
</gene>
<protein>
    <recommendedName>
        <fullName evidence="5">HisA/HisF family protein</fullName>
    </recommendedName>
</protein>
<dbReference type="InterPro" id="IPR006062">
    <property type="entry name" value="His_biosynth"/>
</dbReference>
<keyword evidence="2" id="KW-0368">Histidine biosynthesis</keyword>
<dbReference type="CDD" id="cd04723">
    <property type="entry name" value="HisA_HisF"/>
    <property type="match status" value="1"/>
</dbReference>
<name>A0A497ES83_9CREN</name>
<reference evidence="3 4" key="1">
    <citation type="submission" date="2018-06" db="EMBL/GenBank/DDBJ databases">
        <title>Extensive metabolic versatility and redundancy in microbially diverse, dynamic hydrothermal sediments.</title>
        <authorList>
            <person name="Dombrowski N."/>
            <person name="Teske A."/>
            <person name="Baker B.J."/>
        </authorList>
    </citation>
    <scope>NUCLEOTIDE SEQUENCE [LARGE SCALE GENOMIC DNA]</scope>
    <source>
        <strain evidence="3">B66_G16</strain>
    </source>
</reference>
<dbReference type="InterPro" id="IPR013785">
    <property type="entry name" value="Aldolase_TIM"/>
</dbReference>
<dbReference type="PANTHER" id="PTHR43090">
    <property type="entry name" value="1-(5-PHOSPHORIBOSYL)-5-[(5-PHOSPHORIBOSYLAMINO)METHYLIDENEAMINO] IMIDAZOLE-4-CARBOXAMIDE ISOMERASE"/>
    <property type="match status" value="1"/>
</dbReference>
<dbReference type="Proteomes" id="UP000278475">
    <property type="component" value="Unassembled WGS sequence"/>
</dbReference>
<dbReference type="GO" id="GO:0003949">
    <property type="term" value="F:1-(5-phosphoribosyl)-5-[(5-phosphoribosylamino)methylideneamino]imidazole-4-carboxamide isomerase activity"/>
    <property type="evidence" value="ECO:0007669"/>
    <property type="project" value="InterPro"/>
</dbReference>
<dbReference type="SUPFAM" id="SSF51366">
    <property type="entry name" value="Ribulose-phoshate binding barrel"/>
    <property type="match status" value="1"/>
</dbReference>
<evidence type="ECO:0000256" key="2">
    <source>
        <dbReference type="RuleBase" id="RU003657"/>
    </source>
</evidence>
<proteinExistence type="inferred from homology"/>
<sequence length="242" mass="26448">MLVIPAIDVKEGVVVQAFKGFRESYKPIESVLCDSREPLDVAKKFAELGFKALYVADLDSIMYGKLNLKLYEELGKLPVKVMLDAGVSTRQGVEKLLRCGVSQVVIGTEGIVDVEEVKEIFNEFDNNVALSLDLKEDKIISLSPLLCGKRPNEALKELINAPIKDVLLIDLAKVGSFLGIDLKQVMELKSVLKDGRLFVGGGVRGLDDILMLKRVGVDGVLVASALHRGLLKVSELKEMGLI</sequence>
<dbReference type="Gene3D" id="3.20.20.70">
    <property type="entry name" value="Aldolase class I"/>
    <property type="match status" value="1"/>
</dbReference>
<evidence type="ECO:0000313" key="4">
    <source>
        <dbReference type="Proteomes" id="UP000278475"/>
    </source>
</evidence>
<evidence type="ECO:0000313" key="3">
    <source>
        <dbReference type="EMBL" id="RLE50097.1"/>
    </source>
</evidence>
<organism evidence="3 4">
    <name type="scientific">Thermoproteota archaeon</name>
    <dbReference type="NCBI Taxonomy" id="2056631"/>
    <lineage>
        <taxon>Archaea</taxon>
        <taxon>Thermoproteota</taxon>
    </lineage>
</organism>
<accession>A0A497ES83</accession>
<dbReference type="Pfam" id="PF00977">
    <property type="entry name" value="His_biosynth"/>
    <property type="match status" value="1"/>
</dbReference>
<dbReference type="EMBL" id="QMQV01000013">
    <property type="protein sequence ID" value="RLE50097.1"/>
    <property type="molecule type" value="Genomic_DNA"/>
</dbReference>
<dbReference type="GO" id="GO:0000162">
    <property type="term" value="P:L-tryptophan biosynthetic process"/>
    <property type="evidence" value="ECO:0007669"/>
    <property type="project" value="TreeGrafter"/>
</dbReference>
<comment type="similarity">
    <text evidence="1 2">Belongs to the HisA/HisF family.</text>
</comment>
<dbReference type="GO" id="GO:0000105">
    <property type="term" value="P:L-histidine biosynthetic process"/>
    <property type="evidence" value="ECO:0007669"/>
    <property type="project" value="UniProtKB-KW"/>
</dbReference>
<dbReference type="GO" id="GO:0005737">
    <property type="term" value="C:cytoplasm"/>
    <property type="evidence" value="ECO:0007669"/>
    <property type="project" value="TreeGrafter"/>
</dbReference>
<dbReference type="AlphaFoldDB" id="A0A497ES83"/>
<dbReference type="InterPro" id="IPR011060">
    <property type="entry name" value="RibuloseP-bd_barrel"/>
</dbReference>
<evidence type="ECO:0008006" key="5">
    <source>
        <dbReference type="Google" id="ProtNLM"/>
    </source>
</evidence>
<dbReference type="InterPro" id="IPR044524">
    <property type="entry name" value="Isoase_HisA-like"/>
</dbReference>